<feature type="chain" id="PRO_5039718281" description="WG repeat-containing protein" evidence="1">
    <location>
        <begin position="25"/>
        <end position="365"/>
    </location>
</feature>
<organism evidence="2 3">
    <name type="scientific">Paenibacillus rhizosphaerae</name>
    <dbReference type="NCBI Taxonomy" id="297318"/>
    <lineage>
        <taxon>Bacteria</taxon>
        <taxon>Bacillati</taxon>
        <taxon>Bacillota</taxon>
        <taxon>Bacilli</taxon>
        <taxon>Bacillales</taxon>
        <taxon>Paenibacillaceae</taxon>
        <taxon>Paenibacillus</taxon>
    </lineage>
</organism>
<dbReference type="PANTHER" id="PTHR37841">
    <property type="entry name" value="GLR2918 PROTEIN"/>
    <property type="match status" value="1"/>
</dbReference>
<dbReference type="Proteomes" id="UP000187172">
    <property type="component" value="Unassembled WGS sequence"/>
</dbReference>
<gene>
    <name evidence="2" type="ORF">BK138_34075</name>
</gene>
<name>A0A1R1DZQ8_9BACL</name>
<sequence length="365" mass="39696">MKKQLALLLIVVCASFFISSNSSFASKALTIKVSKKPLDFNIVKPLSDGGFHDGLLLSEKSDGKVVFYNSKGDIAFNLASGIVPVTDFSEQRAIVKNNKTNLYGFINTKGGLVTPLQYQEAGDFTEGVAHVKLNDSDYLINRFGKIITELSTKYDSSYSFKEGLSLAYQSKTGKAGYINKINKVVIPFNYNQGRDFSEGLALVQDGNGKSGYVNTSGKVVIPFKFKSGGDFNEGIAPVQNKNGKWGYINKNGKEVIPFRFSSAGIFSEGLAAVYNTKGKVGYINKQGKLIINYQQYNRGSIFKQGYALVGIGDNATGKFGFINRKGTLVTKLEYRSESSSFSSNGLAVAFKAPGTAFILTKPNQN</sequence>
<protein>
    <recommendedName>
        <fullName evidence="4">WG repeat-containing protein</fullName>
    </recommendedName>
</protein>
<dbReference type="SUPFAM" id="SSF69360">
    <property type="entry name" value="Cell wall binding repeat"/>
    <property type="match status" value="1"/>
</dbReference>
<dbReference type="EMBL" id="MRTP01000024">
    <property type="protein sequence ID" value="OMF45041.1"/>
    <property type="molecule type" value="Genomic_DNA"/>
</dbReference>
<dbReference type="InterPro" id="IPR032774">
    <property type="entry name" value="WG_beta_rep"/>
</dbReference>
<evidence type="ECO:0008006" key="4">
    <source>
        <dbReference type="Google" id="ProtNLM"/>
    </source>
</evidence>
<reference evidence="2 3" key="1">
    <citation type="submission" date="2016-11" db="EMBL/GenBank/DDBJ databases">
        <title>Paenibacillus species isolates.</title>
        <authorList>
            <person name="Beno S.M."/>
        </authorList>
    </citation>
    <scope>NUCLEOTIDE SEQUENCE [LARGE SCALE GENOMIC DNA]</scope>
    <source>
        <strain evidence="2 3">FSL R5-0378</strain>
    </source>
</reference>
<keyword evidence="3" id="KW-1185">Reference proteome</keyword>
<comment type="caution">
    <text evidence="2">The sequence shown here is derived from an EMBL/GenBank/DDBJ whole genome shotgun (WGS) entry which is preliminary data.</text>
</comment>
<keyword evidence="1" id="KW-0732">Signal</keyword>
<dbReference type="Pfam" id="PF14903">
    <property type="entry name" value="WG_beta_rep"/>
    <property type="match status" value="6"/>
</dbReference>
<dbReference type="STRING" id="297318.BK138_34075"/>
<accession>A0A1R1DZQ8</accession>
<evidence type="ECO:0000313" key="2">
    <source>
        <dbReference type="EMBL" id="OMF45041.1"/>
    </source>
</evidence>
<dbReference type="PANTHER" id="PTHR37841:SF1">
    <property type="entry name" value="DUF3298 DOMAIN-CONTAINING PROTEIN"/>
    <property type="match status" value="1"/>
</dbReference>
<dbReference type="AlphaFoldDB" id="A0A1R1DZQ8"/>
<proteinExistence type="predicted"/>
<evidence type="ECO:0000256" key="1">
    <source>
        <dbReference type="SAM" id="SignalP"/>
    </source>
</evidence>
<feature type="signal peptide" evidence="1">
    <location>
        <begin position="1"/>
        <end position="24"/>
    </location>
</feature>
<evidence type="ECO:0000313" key="3">
    <source>
        <dbReference type="Proteomes" id="UP000187172"/>
    </source>
</evidence>